<proteinExistence type="predicted"/>
<protein>
    <submittedName>
        <fullName evidence="1">Uncharacterized protein</fullName>
    </submittedName>
</protein>
<dbReference type="Proteomes" id="UP001230649">
    <property type="component" value="Unassembled WGS sequence"/>
</dbReference>
<evidence type="ECO:0000313" key="1">
    <source>
        <dbReference type="EMBL" id="KAJ9099008.1"/>
    </source>
</evidence>
<comment type="caution">
    <text evidence="1">The sequence shown here is derived from an EMBL/GenBank/DDBJ whole genome shotgun (WGS) entry which is preliminary data.</text>
</comment>
<name>A0ACC2VHZ6_9TREE</name>
<evidence type="ECO:0000313" key="2">
    <source>
        <dbReference type="Proteomes" id="UP001230649"/>
    </source>
</evidence>
<keyword evidence="2" id="KW-1185">Reference proteome</keyword>
<sequence>MSLSGRLLEALDHKQQVSAYTAQFPNARPIASKPMPVPPPTPLRSVDNGAAGGVSARQAAIQGAQNQTPQHQSSRDPPQTGQNGKPAQQPFAQQYIISGPPQFSGASSESYGQQHGIVNPYMPPSSDAQPGFNPYMTQIAPAANASYRSNGYGNGGGFTAPMLMSEYTAGQIATLQSRLAKKLGPEYITKRPGPGGGPKLSYVEGWKVINLANEVFGFNGWSSQIMSLNTDFIDQVGEGRYNVGISAIIRIILRDGTFHEDTGYGQCDNTKGKGAALDKAKKEAVTDAVKRTLRSFGNVLGNCLYDKEYTKEIEKIKVQPVGLDIPLLSGLQAHLIGEQVPLQRRDLWRRPEFDESETEDPNSLPLPPSCRAHPYLEALNERHLTKQTSAPSIAQSRMRPRPSNGNSDFAVPALPAHALQRHSNMSGPSITGADARAAGHSIVRPMTTALEDEFSMDEEHLASMELDDPATMPTGADLALGDQSYDGSVFDQSVDNISVASTSASTMSTRFPQVKSKDFANGGPTNGLKPPPGDIKAEHKSSSDEDEKEAGRRRRRAALMQSAQQQQQSNGIQTDGFGRENGNGSSEVQQPPIVGGFRFPSDMASGANGSSNIGGRSVSDPAAVMNRSVAGFDFTSARGVNRFQHNSGNDENSSRGGPPVMQQAQRRPLGELDPGDVPFEPGAKRSRT</sequence>
<reference evidence="1" key="1">
    <citation type="submission" date="2023-04" db="EMBL/GenBank/DDBJ databases">
        <title>Draft Genome sequencing of Naganishia species isolated from polar environments using Oxford Nanopore Technology.</title>
        <authorList>
            <person name="Leo P."/>
            <person name="Venkateswaran K."/>
        </authorList>
    </citation>
    <scope>NUCLEOTIDE SEQUENCE</scope>
    <source>
        <strain evidence="1">MNA-CCFEE 5262</strain>
    </source>
</reference>
<dbReference type="EMBL" id="JASBWS010000086">
    <property type="protein sequence ID" value="KAJ9099008.1"/>
    <property type="molecule type" value="Genomic_DNA"/>
</dbReference>
<accession>A0ACC2VHZ6</accession>
<organism evidence="1 2">
    <name type="scientific">Naganishia adeliensis</name>
    <dbReference type="NCBI Taxonomy" id="92952"/>
    <lineage>
        <taxon>Eukaryota</taxon>
        <taxon>Fungi</taxon>
        <taxon>Dikarya</taxon>
        <taxon>Basidiomycota</taxon>
        <taxon>Agaricomycotina</taxon>
        <taxon>Tremellomycetes</taxon>
        <taxon>Filobasidiales</taxon>
        <taxon>Filobasidiaceae</taxon>
        <taxon>Naganishia</taxon>
    </lineage>
</organism>
<gene>
    <name evidence="1" type="ORF">QFC20_005764</name>
</gene>